<sequence length="229" mass="24998">MKKISLLFLLLTTILSCGDDLEFNTPSFQSYKNEIVWNAEDFRANVDAFGFLNITGTSGEETITLSTAGSSVGMYNLGNVASKAVFRDEFDTAYSTNSVPDPTIQLYPSEGKIVIEEFNIVEKTVSGTFYFHAFDSTGLNSVVINRGYFYNVPIISIATLNDGQQSVACQLAHATTETTLTNLNAVDPNGPQYPQFCSSYKIALQNEINLCGDDGTLQNIVDNLGDCLN</sequence>
<dbReference type="EMBL" id="PXOT01000025">
    <property type="protein sequence ID" value="PSG87758.1"/>
    <property type="molecule type" value="Genomic_DNA"/>
</dbReference>
<protein>
    <recommendedName>
        <fullName evidence="4">Lipoprotein</fullName>
    </recommendedName>
</protein>
<name>A0A2T1N7A7_9FLAO</name>
<gene>
    <name evidence="2" type="ORF">C7H61_11120</name>
</gene>
<proteinExistence type="predicted"/>
<dbReference type="Proteomes" id="UP000238430">
    <property type="component" value="Unassembled WGS sequence"/>
</dbReference>
<evidence type="ECO:0000313" key="3">
    <source>
        <dbReference type="Proteomes" id="UP000238430"/>
    </source>
</evidence>
<accession>A0A2T1N7A7</accession>
<feature type="chain" id="PRO_5015461712" description="Lipoprotein" evidence="1">
    <location>
        <begin position="19"/>
        <end position="229"/>
    </location>
</feature>
<reference evidence="2 3" key="1">
    <citation type="submission" date="2018-03" db="EMBL/GenBank/DDBJ databases">
        <title>Mesoflavibacter sp. HG37 and Mesoflavibacter sp. HG96 sp.nov., two marine bacteria isolated from seawater of Western Pacific Ocean.</title>
        <authorList>
            <person name="Cheng H."/>
            <person name="Wu Y.-H."/>
            <person name="Guo L.-L."/>
            <person name="Xu X.-W."/>
        </authorList>
    </citation>
    <scope>NUCLEOTIDE SEQUENCE [LARGE SCALE GENOMIC DNA]</scope>
    <source>
        <strain evidence="2 3">KCTC 42117</strain>
    </source>
</reference>
<evidence type="ECO:0008006" key="4">
    <source>
        <dbReference type="Google" id="ProtNLM"/>
    </source>
</evidence>
<dbReference type="InterPro" id="IPR046219">
    <property type="entry name" value="DUF6252"/>
</dbReference>
<dbReference type="RefSeq" id="WP_106679812.1">
    <property type="nucleotide sequence ID" value="NZ_JACHWV010000004.1"/>
</dbReference>
<keyword evidence="1" id="KW-0732">Signal</keyword>
<dbReference type="OrthoDB" id="1448607at2"/>
<comment type="caution">
    <text evidence="2">The sequence shown here is derived from an EMBL/GenBank/DDBJ whole genome shotgun (WGS) entry which is preliminary data.</text>
</comment>
<evidence type="ECO:0000313" key="2">
    <source>
        <dbReference type="EMBL" id="PSG87758.1"/>
    </source>
</evidence>
<dbReference type="AlphaFoldDB" id="A0A2T1N7A7"/>
<organism evidence="2 3">
    <name type="scientific">Mesoflavibacter zeaxanthinifaciens subsp. sabulilitoris</name>
    <dbReference type="NCBI Taxonomy" id="1520893"/>
    <lineage>
        <taxon>Bacteria</taxon>
        <taxon>Pseudomonadati</taxon>
        <taxon>Bacteroidota</taxon>
        <taxon>Flavobacteriia</taxon>
        <taxon>Flavobacteriales</taxon>
        <taxon>Flavobacteriaceae</taxon>
        <taxon>Mesoflavibacter</taxon>
    </lineage>
</organism>
<feature type="signal peptide" evidence="1">
    <location>
        <begin position="1"/>
        <end position="18"/>
    </location>
</feature>
<evidence type="ECO:0000256" key="1">
    <source>
        <dbReference type="SAM" id="SignalP"/>
    </source>
</evidence>
<keyword evidence="3" id="KW-1185">Reference proteome</keyword>
<dbReference type="Pfam" id="PF19765">
    <property type="entry name" value="DUF6252"/>
    <property type="match status" value="1"/>
</dbReference>
<dbReference type="PROSITE" id="PS51257">
    <property type="entry name" value="PROKAR_LIPOPROTEIN"/>
    <property type="match status" value="1"/>
</dbReference>